<evidence type="ECO:0000256" key="1">
    <source>
        <dbReference type="ARBA" id="ARBA00023015"/>
    </source>
</evidence>
<dbReference type="GO" id="GO:0003677">
    <property type="term" value="F:DNA binding"/>
    <property type="evidence" value="ECO:0007669"/>
    <property type="project" value="UniProtKB-KW"/>
</dbReference>
<dbReference type="SUPFAM" id="SSF88659">
    <property type="entry name" value="Sigma3 and sigma4 domains of RNA polymerase sigma factors"/>
    <property type="match status" value="2"/>
</dbReference>
<evidence type="ECO:0000256" key="4">
    <source>
        <dbReference type="ARBA" id="ARBA00023163"/>
    </source>
</evidence>
<dbReference type="RefSeq" id="WP_012544273.1">
    <property type="nucleotide sequence ID" value="NC_011295.1"/>
</dbReference>
<keyword evidence="1" id="KW-0805">Transcription regulation</keyword>
<evidence type="ECO:0000313" key="6">
    <source>
        <dbReference type="EMBL" id="ACI17621.1"/>
    </source>
</evidence>
<dbReference type="CDD" id="cd06171">
    <property type="entry name" value="Sigma70_r4"/>
    <property type="match status" value="1"/>
</dbReference>
<evidence type="ECO:0000313" key="7">
    <source>
        <dbReference type="Proteomes" id="UP000001732"/>
    </source>
</evidence>
<dbReference type="GO" id="GO:0016987">
    <property type="term" value="F:sigma factor activity"/>
    <property type="evidence" value="ECO:0007669"/>
    <property type="project" value="UniProtKB-KW"/>
</dbReference>
<dbReference type="eggNOG" id="COG1191">
    <property type="taxonomic scope" value="Bacteria"/>
</dbReference>
<dbReference type="STRING" id="309798.COPRO5265_0765"/>
<evidence type="ECO:0000256" key="2">
    <source>
        <dbReference type="ARBA" id="ARBA00023082"/>
    </source>
</evidence>
<evidence type="ECO:0000256" key="3">
    <source>
        <dbReference type="ARBA" id="ARBA00023125"/>
    </source>
</evidence>
<keyword evidence="2" id="KW-0731">Sigma factor</keyword>
<dbReference type="InterPro" id="IPR001387">
    <property type="entry name" value="Cro/C1-type_HTH"/>
</dbReference>
<keyword evidence="7" id="KW-1185">Reference proteome</keyword>
<dbReference type="InterPro" id="IPR013324">
    <property type="entry name" value="RNA_pol_sigma_r3/r4-like"/>
</dbReference>
<name>B5Y8L5_COPPD</name>
<dbReference type="Gene3D" id="1.20.120.1810">
    <property type="match status" value="1"/>
</dbReference>
<gene>
    <name evidence="6" type="primary">rpoF</name>
    <name evidence="6" type="ordered locus">COPRO5265_0765</name>
</gene>
<dbReference type="PANTHER" id="PTHR30385">
    <property type="entry name" value="SIGMA FACTOR F FLAGELLAR"/>
    <property type="match status" value="1"/>
</dbReference>
<dbReference type="InterPro" id="IPR014284">
    <property type="entry name" value="RNA_pol_sigma-70_dom"/>
</dbReference>
<dbReference type="PROSITE" id="PS50943">
    <property type="entry name" value="HTH_CROC1"/>
    <property type="match status" value="1"/>
</dbReference>
<proteinExistence type="predicted"/>
<dbReference type="InterPro" id="IPR007624">
    <property type="entry name" value="RNA_pol_sigma70_r3"/>
</dbReference>
<reference evidence="7" key="1">
    <citation type="submission" date="2008-08" db="EMBL/GenBank/DDBJ databases">
        <title>The complete genome sequence of Coprothermobacter proteolyticus strain ATCC 5245 / DSM 5265 / BT.</title>
        <authorList>
            <person name="Dodson R.J."/>
            <person name="Durkin A.S."/>
            <person name="Wu M."/>
            <person name="Eisen J."/>
            <person name="Sutton G."/>
        </authorList>
    </citation>
    <scope>NUCLEOTIDE SEQUENCE [LARGE SCALE GENOMIC DNA]</scope>
    <source>
        <strain evidence="7">ATCC 35245 / DSM 5265 / OCM 4 / BT</strain>
    </source>
</reference>
<dbReference type="Pfam" id="PF04542">
    <property type="entry name" value="Sigma70_r2"/>
    <property type="match status" value="1"/>
</dbReference>
<dbReference type="SUPFAM" id="SSF88946">
    <property type="entry name" value="Sigma2 domain of RNA polymerase sigma factors"/>
    <property type="match status" value="1"/>
</dbReference>
<sequence>MTEKEKKLAWELLERYAETRDPRIRDTLFLMYKPLADSVVNRFAPYQIDKDDLRQEAYRALVDAIDRFNPSYGNLFETFAIPTIVGNLKRYLRDYGWAISVPRSMVDMAYSIQKKLPEIAEKLGHEPTIKEIAEELELDEEQVSEVLAIMAVKNTSSIDSKITDESDTTGEELLGLLSDRDLEDEALLEIAVSELPEPERFIIEKRLEGLSQSEIAKLLNISQAQVSRFERKAITKLKEAIHG</sequence>
<dbReference type="PANTHER" id="PTHR30385:SF4">
    <property type="entry name" value="RNA POLYMERASE SIGMA-E FACTOR"/>
    <property type="match status" value="1"/>
</dbReference>
<dbReference type="InterPro" id="IPR013325">
    <property type="entry name" value="RNA_pol_sigma_r2"/>
</dbReference>
<dbReference type="NCBIfam" id="TIGR02937">
    <property type="entry name" value="sigma70-ECF"/>
    <property type="match status" value="1"/>
</dbReference>
<dbReference type="GO" id="GO:0006352">
    <property type="term" value="P:DNA-templated transcription initiation"/>
    <property type="evidence" value="ECO:0007669"/>
    <property type="project" value="InterPro"/>
</dbReference>
<keyword evidence="3" id="KW-0238">DNA-binding</keyword>
<keyword evidence="4" id="KW-0804">Transcription</keyword>
<dbReference type="Pfam" id="PF04545">
    <property type="entry name" value="Sigma70_r4"/>
    <property type="match status" value="1"/>
</dbReference>
<feature type="domain" description="HTH cro/C1-type" evidence="5">
    <location>
        <begin position="209"/>
        <end position="231"/>
    </location>
</feature>
<dbReference type="KEGG" id="cpo:COPRO5265_0765"/>
<protein>
    <submittedName>
        <fullName evidence="6">RNA polymerase sigma-37 factor</fullName>
    </submittedName>
</protein>
<dbReference type="Gene3D" id="1.10.10.10">
    <property type="entry name" value="Winged helix-like DNA-binding domain superfamily/Winged helix DNA-binding domain"/>
    <property type="match status" value="2"/>
</dbReference>
<dbReference type="InterPro" id="IPR036388">
    <property type="entry name" value="WH-like_DNA-bd_sf"/>
</dbReference>
<accession>B5Y8L5</accession>
<organism evidence="6 7">
    <name type="scientific">Coprothermobacter proteolyticus (strain ATCC 35245 / DSM 5265 / OCM 4 / BT)</name>
    <dbReference type="NCBI Taxonomy" id="309798"/>
    <lineage>
        <taxon>Bacteria</taxon>
        <taxon>Pseudomonadati</taxon>
        <taxon>Coprothermobacterota</taxon>
        <taxon>Coprothermobacteria</taxon>
        <taxon>Coprothermobacterales</taxon>
        <taxon>Coprothermobacteraceae</taxon>
        <taxon>Coprothermobacter</taxon>
    </lineage>
</organism>
<dbReference type="AlphaFoldDB" id="B5Y8L5"/>
<reference evidence="6 7" key="2">
    <citation type="journal article" date="2014" name="Genome Announc.">
        <title>Complete Genome Sequence of Coprothermobacter proteolyticus DSM 5265.</title>
        <authorList>
            <person name="Alexiev A."/>
            <person name="Coil D.A."/>
            <person name="Badger J.H."/>
            <person name="Enticknap J."/>
            <person name="Ward N."/>
            <person name="Robb F.T."/>
            <person name="Eisen J.A."/>
        </authorList>
    </citation>
    <scope>NUCLEOTIDE SEQUENCE [LARGE SCALE GENOMIC DNA]</scope>
    <source>
        <strain evidence="7">ATCC 35245 / DSM 5265 / OCM 4 / BT</strain>
    </source>
</reference>
<evidence type="ECO:0000259" key="5">
    <source>
        <dbReference type="PROSITE" id="PS50943"/>
    </source>
</evidence>
<dbReference type="Pfam" id="PF04539">
    <property type="entry name" value="Sigma70_r3"/>
    <property type="match status" value="1"/>
</dbReference>
<dbReference type="HOGENOM" id="CLU_014793_8_5_9"/>
<dbReference type="OrthoDB" id="9809557at2"/>
<dbReference type="Proteomes" id="UP000001732">
    <property type="component" value="Chromosome"/>
</dbReference>
<dbReference type="InterPro" id="IPR007627">
    <property type="entry name" value="RNA_pol_sigma70_r2"/>
</dbReference>
<dbReference type="EMBL" id="CP001145">
    <property type="protein sequence ID" value="ACI17621.1"/>
    <property type="molecule type" value="Genomic_DNA"/>
</dbReference>
<dbReference type="InterPro" id="IPR007630">
    <property type="entry name" value="RNA_pol_sigma70_r4"/>
</dbReference>